<keyword evidence="1" id="KW-1133">Transmembrane helix</keyword>
<keyword evidence="2" id="KW-0732">Signal</keyword>
<gene>
    <name evidence="4" type="ORF">SD10_00415</name>
</gene>
<dbReference type="HOGENOM" id="CLU_083272_0_0_10"/>
<evidence type="ECO:0000256" key="1">
    <source>
        <dbReference type="SAM" id="Phobius"/>
    </source>
</evidence>
<reference evidence="4 5" key="1">
    <citation type="journal article" date="2014" name="Curr. Microbiol.">
        <title>Spirosoma radiotolerans sp. nov., a gamma-radiation-resistant bacterium isolated from gamma ray-irradiated soil.</title>
        <authorList>
            <person name="Lee J.J."/>
            <person name="Srinivasan S."/>
            <person name="Lim S."/>
            <person name="Joe M."/>
            <person name="Im S."/>
            <person name="Bae S.I."/>
            <person name="Park K.R."/>
            <person name="Han J.H."/>
            <person name="Park S.H."/>
            <person name="Joo B.M."/>
            <person name="Park S.J."/>
            <person name="Kim M.K."/>
        </authorList>
    </citation>
    <scope>NUCLEOTIDE SEQUENCE [LARGE SCALE GENOMIC DNA]</scope>
    <source>
        <strain evidence="4 5">DG5A</strain>
    </source>
</reference>
<keyword evidence="1" id="KW-0472">Membrane</keyword>
<sequence length="264" mass="30299">MKESINSWFALYGLRITSLGRYYLTAGCLCLLLLASPVALAQSNDTTKAVNTRDDRTPLQVRYPEKDHLRDLQTDHDYQYGYDAPPPENPLARLWAWFLRKLGAFLSSEAYENVWQYVILVIIAGSAIYLLLKAEVLTFLLPKKAQSAGLAYENTAEDIHEIDFDTAIDEAVSHRNFRLAVRLLYLKTIKQLTDAGRIAYKPEKTNRQYVYELANSPLQADFERLTAQFEFVWYGDFPIDERQFASLRTAFVAFNKSGQHQPIN</sequence>
<feature type="signal peptide" evidence="2">
    <location>
        <begin position="1"/>
        <end position="41"/>
    </location>
</feature>
<dbReference type="OrthoDB" id="5491447at2"/>
<dbReference type="PATRIC" id="fig|1379870.5.peg.92"/>
<dbReference type="RefSeq" id="WP_046375178.1">
    <property type="nucleotide sequence ID" value="NZ_CP010429.1"/>
</dbReference>
<dbReference type="Pfam" id="PF13559">
    <property type="entry name" value="DUF4129"/>
    <property type="match status" value="1"/>
</dbReference>
<keyword evidence="1" id="KW-0812">Transmembrane</keyword>
<organism evidence="4 5">
    <name type="scientific">Spirosoma radiotolerans</name>
    <dbReference type="NCBI Taxonomy" id="1379870"/>
    <lineage>
        <taxon>Bacteria</taxon>
        <taxon>Pseudomonadati</taxon>
        <taxon>Bacteroidota</taxon>
        <taxon>Cytophagia</taxon>
        <taxon>Cytophagales</taxon>
        <taxon>Cytophagaceae</taxon>
        <taxon>Spirosoma</taxon>
    </lineage>
</organism>
<feature type="domain" description="Protein-glutamine gamma-glutamyltransferase-like C-terminal" evidence="3">
    <location>
        <begin position="184"/>
        <end position="250"/>
    </location>
</feature>
<evidence type="ECO:0000256" key="2">
    <source>
        <dbReference type="SAM" id="SignalP"/>
    </source>
</evidence>
<feature type="chain" id="PRO_5002417216" description="Protein-glutamine gamma-glutamyltransferase-like C-terminal domain-containing protein" evidence="2">
    <location>
        <begin position="42"/>
        <end position="264"/>
    </location>
</feature>
<accession>A0A0E3ZT34</accession>
<dbReference type="Proteomes" id="UP000033054">
    <property type="component" value="Chromosome"/>
</dbReference>
<evidence type="ECO:0000259" key="3">
    <source>
        <dbReference type="Pfam" id="PF13559"/>
    </source>
</evidence>
<dbReference type="KEGG" id="srd:SD10_00415"/>
<dbReference type="EMBL" id="CP010429">
    <property type="protein sequence ID" value="AKD53590.1"/>
    <property type="molecule type" value="Genomic_DNA"/>
</dbReference>
<dbReference type="AlphaFoldDB" id="A0A0E3ZT34"/>
<protein>
    <recommendedName>
        <fullName evidence="3">Protein-glutamine gamma-glutamyltransferase-like C-terminal domain-containing protein</fullName>
    </recommendedName>
</protein>
<evidence type="ECO:0000313" key="5">
    <source>
        <dbReference type="Proteomes" id="UP000033054"/>
    </source>
</evidence>
<feature type="transmembrane region" description="Helical" evidence="1">
    <location>
        <begin position="114"/>
        <end position="132"/>
    </location>
</feature>
<dbReference type="InterPro" id="IPR025403">
    <property type="entry name" value="TgpA-like_C"/>
</dbReference>
<proteinExistence type="predicted"/>
<keyword evidence="5" id="KW-1185">Reference proteome</keyword>
<dbReference type="STRING" id="1379870.SD10_00415"/>
<evidence type="ECO:0000313" key="4">
    <source>
        <dbReference type="EMBL" id="AKD53590.1"/>
    </source>
</evidence>
<name>A0A0E3ZT34_9BACT</name>